<dbReference type="InterPro" id="IPR011010">
    <property type="entry name" value="DNA_brk_join_enz"/>
</dbReference>
<dbReference type="Pfam" id="PF13356">
    <property type="entry name" value="Arm-DNA-bind_3"/>
    <property type="match status" value="1"/>
</dbReference>
<feature type="domain" description="Integrase DNA-binding" evidence="4">
    <location>
        <begin position="8"/>
        <end position="94"/>
    </location>
</feature>
<reference evidence="6" key="1">
    <citation type="submission" date="2022-01" db="EMBL/GenBank/DDBJ databases">
        <title>Alginate degradation mechanism of Vibrio pelagius WXL662.</title>
        <authorList>
            <person name="He X."/>
        </authorList>
    </citation>
    <scope>NUCLEOTIDE SEQUENCE</scope>
    <source>
        <strain evidence="6">WXL662</strain>
    </source>
</reference>
<dbReference type="InterPro" id="IPR053876">
    <property type="entry name" value="Phage_int_M"/>
</dbReference>
<sequence length="219" mass="25085">MGRTTTRLTQKHIEHAKPKDKDYVLSDGDGLQLRVRTNGSRLWNFNYRHPFTKKRINMGLGPFPEISLAQARKLTIESRTLVAQGIDPKEHREHQRNEERLVSEHTLLNVSKSWFDVKRDSITPGYADDIWRSLDLHVFPSLGNYPITKISAKEVIQMLRPIEAKGSLETVKRLTQRLNEIMTFAVNTGLIFSNPLSGIKDAFKKVHRGFPGKAAMNQK</sequence>
<gene>
    <name evidence="6" type="ORF">LZI70_03845</name>
</gene>
<dbReference type="PANTHER" id="PTHR30629">
    <property type="entry name" value="PROPHAGE INTEGRASE"/>
    <property type="match status" value="1"/>
</dbReference>
<protein>
    <submittedName>
        <fullName evidence="6">Integrase arm-type DNA-binding domain-containing protein</fullName>
    </submittedName>
</protein>
<feature type="domain" description="Phage integrase central" evidence="5">
    <location>
        <begin position="110"/>
        <end position="201"/>
    </location>
</feature>
<dbReference type="EMBL" id="CP090614">
    <property type="protein sequence ID" value="UTT85423.1"/>
    <property type="molecule type" value="Genomic_DNA"/>
</dbReference>
<keyword evidence="7" id="KW-1185">Reference proteome</keyword>
<dbReference type="GO" id="GO:0003677">
    <property type="term" value="F:DNA binding"/>
    <property type="evidence" value="ECO:0007669"/>
    <property type="project" value="UniProtKB-KW"/>
</dbReference>
<dbReference type="Pfam" id="PF22022">
    <property type="entry name" value="Phage_int_M"/>
    <property type="match status" value="1"/>
</dbReference>
<dbReference type="InterPro" id="IPR038488">
    <property type="entry name" value="Integrase_DNA-bd_sf"/>
</dbReference>
<keyword evidence="2" id="KW-0229">DNA integration</keyword>
<dbReference type="PANTHER" id="PTHR30629:SF6">
    <property type="entry name" value="PROPHAGE INTEGRASE INTA-RELATED"/>
    <property type="match status" value="1"/>
</dbReference>
<name>A0ABY5G678_VIBPE</name>
<dbReference type="Proteomes" id="UP001059120">
    <property type="component" value="Chromosome 1"/>
</dbReference>
<dbReference type="RefSeq" id="WP_255231332.1">
    <property type="nucleotide sequence ID" value="NZ_CP090614.1"/>
</dbReference>
<evidence type="ECO:0000313" key="7">
    <source>
        <dbReference type="Proteomes" id="UP001059120"/>
    </source>
</evidence>
<keyword evidence="3 6" id="KW-0238">DNA-binding</keyword>
<dbReference type="InterPro" id="IPR050808">
    <property type="entry name" value="Phage_Integrase"/>
</dbReference>
<proteinExistence type="inferred from homology"/>
<evidence type="ECO:0000256" key="2">
    <source>
        <dbReference type="ARBA" id="ARBA00022908"/>
    </source>
</evidence>
<evidence type="ECO:0000256" key="3">
    <source>
        <dbReference type="ARBA" id="ARBA00023125"/>
    </source>
</evidence>
<evidence type="ECO:0000259" key="4">
    <source>
        <dbReference type="Pfam" id="PF13356"/>
    </source>
</evidence>
<organism evidence="6 7">
    <name type="scientific">Vibrio pelagius</name>
    <dbReference type="NCBI Taxonomy" id="28169"/>
    <lineage>
        <taxon>Bacteria</taxon>
        <taxon>Pseudomonadati</taxon>
        <taxon>Pseudomonadota</taxon>
        <taxon>Gammaproteobacteria</taxon>
        <taxon>Vibrionales</taxon>
        <taxon>Vibrionaceae</taxon>
        <taxon>Vibrio</taxon>
    </lineage>
</organism>
<comment type="similarity">
    <text evidence="1">Belongs to the 'phage' integrase family.</text>
</comment>
<evidence type="ECO:0000256" key="1">
    <source>
        <dbReference type="ARBA" id="ARBA00008857"/>
    </source>
</evidence>
<dbReference type="InterPro" id="IPR025166">
    <property type="entry name" value="Integrase_DNA_bind_dom"/>
</dbReference>
<evidence type="ECO:0000313" key="6">
    <source>
        <dbReference type="EMBL" id="UTT85423.1"/>
    </source>
</evidence>
<accession>A0ABY5G678</accession>
<dbReference type="SUPFAM" id="SSF56349">
    <property type="entry name" value="DNA breaking-rejoining enzymes"/>
    <property type="match status" value="1"/>
</dbReference>
<dbReference type="Gene3D" id="3.30.160.390">
    <property type="entry name" value="Integrase, DNA-binding domain"/>
    <property type="match status" value="1"/>
</dbReference>
<dbReference type="InterPro" id="IPR010998">
    <property type="entry name" value="Integrase_recombinase_N"/>
</dbReference>
<dbReference type="Gene3D" id="1.10.150.130">
    <property type="match status" value="1"/>
</dbReference>
<evidence type="ECO:0000259" key="5">
    <source>
        <dbReference type="Pfam" id="PF22022"/>
    </source>
</evidence>